<keyword evidence="3" id="KW-1185">Reference proteome</keyword>
<reference evidence="4" key="2">
    <citation type="submission" date="2015-08" db="UniProtKB">
        <authorList>
            <consortium name="WormBaseParasite"/>
        </authorList>
    </citation>
    <scope>IDENTIFICATION</scope>
</reference>
<feature type="signal peptide" evidence="2">
    <location>
        <begin position="1"/>
        <end position="19"/>
    </location>
</feature>
<evidence type="ECO:0000256" key="1">
    <source>
        <dbReference type="SAM" id="MobiDB-lite"/>
    </source>
</evidence>
<evidence type="ECO:0000313" key="4">
    <source>
        <dbReference type="WBParaSite" id="SVE_0694700.1"/>
    </source>
</evidence>
<proteinExistence type="predicted"/>
<organism evidence="3 4">
    <name type="scientific">Strongyloides venezuelensis</name>
    <name type="common">Threadworm</name>
    <dbReference type="NCBI Taxonomy" id="75913"/>
    <lineage>
        <taxon>Eukaryota</taxon>
        <taxon>Metazoa</taxon>
        <taxon>Ecdysozoa</taxon>
        <taxon>Nematoda</taxon>
        <taxon>Chromadorea</taxon>
        <taxon>Rhabditida</taxon>
        <taxon>Tylenchina</taxon>
        <taxon>Panagrolaimomorpha</taxon>
        <taxon>Strongyloidoidea</taxon>
        <taxon>Strongyloididae</taxon>
        <taxon>Strongyloides</taxon>
    </lineage>
</organism>
<sequence>MQILGYIVAAVAFVSTLEAIPQFGHHGFGGPMMRGGHGGFGGGPRGFGGHGGHGGFGGHGRMGGGPAVVSKTVMTKTVVRG</sequence>
<name>A0A0K0FDM1_STRVS</name>
<dbReference type="Proteomes" id="UP000035680">
    <property type="component" value="Unassembled WGS sequence"/>
</dbReference>
<dbReference type="WBParaSite" id="SVE_0694700.1">
    <property type="protein sequence ID" value="SVE_0694700.1"/>
    <property type="gene ID" value="SVE_0694700"/>
</dbReference>
<feature type="chain" id="PRO_5005329534" evidence="2">
    <location>
        <begin position="20"/>
        <end position="81"/>
    </location>
</feature>
<protein>
    <submittedName>
        <fullName evidence="4">Glycine-rich protein</fullName>
    </submittedName>
</protein>
<evidence type="ECO:0000313" key="3">
    <source>
        <dbReference type="Proteomes" id="UP000035680"/>
    </source>
</evidence>
<keyword evidence="2" id="KW-0732">Signal</keyword>
<evidence type="ECO:0000256" key="2">
    <source>
        <dbReference type="SAM" id="SignalP"/>
    </source>
</evidence>
<feature type="region of interest" description="Disordered" evidence="1">
    <location>
        <begin position="39"/>
        <end position="64"/>
    </location>
</feature>
<reference evidence="3" key="1">
    <citation type="submission" date="2014-07" db="EMBL/GenBank/DDBJ databases">
        <authorList>
            <person name="Martin A.A"/>
            <person name="De Silva N."/>
        </authorList>
    </citation>
    <scope>NUCLEOTIDE SEQUENCE</scope>
</reference>
<dbReference type="AlphaFoldDB" id="A0A0K0FDM1"/>
<accession>A0A0K0FDM1</accession>